<feature type="domain" description="Lipid/polyisoprenoid-binding YceI-like" evidence="2">
    <location>
        <begin position="36"/>
        <end position="203"/>
    </location>
</feature>
<dbReference type="EMBL" id="FOMJ01000006">
    <property type="protein sequence ID" value="SFD61058.1"/>
    <property type="molecule type" value="Genomic_DNA"/>
</dbReference>
<feature type="chain" id="PRO_5011635298" evidence="1">
    <location>
        <begin position="33"/>
        <end position="205"/>
    </location>
</feature>
<dbReference type="NCBIfam" id="NF002994">
    <property type="entry name" value="PRK03757.1"/>
    <property type="match status" value="1"/>
</dbReference>
<dbReference type="Gene3D" id="2.40.128.110">
    <property type="entry name" value="Lipid/polyisoprenoid-binding, YceI-like"/>
    <property type="match status" value="1"/>
</dbReference>
<evidence type="ECO:0000259" key="2">
    <source>
        <dbReference type="SMART" id="SM00867"/>
    </source>
</evidence>
<dbReference type="PROSITE" id="PS51318">
    <property type="entry name" value="TAT"/>
    <property type="match status" value="1"/>
</dbReference>
<dbReference type="PANTHER" id="PTHR34406:SF1">
    <property type="entry name" value="PROTEIN YCEI"/>
    <property type="match status" value="1"/>
</dbReference>
<organism evidence="3 4">
    <name type="scientific">Thiohalospira halophila DSM 15071</name>
    <dbReference type="NCBI Taxonomy" id="1123397"/>
    <lineage>
        <taxon>Bacteria</taxon>
        <taxon>Pseudomonadati</taxon>
        <taxon>Pseudomonadota</taxon>
        <taxon>Gammaproteobacteria</taxon>
        <taxon>Thiohalospirales</taxon>
        <taxon>Thiohalospiraceae</taxon>
        <taxon>Thiohalospira</taxon>
    </lineage>
</organism>
<dbReference type="InterPro" id="IPR036761">
    <property type="entry name" value="TTHA0802/YceI-like_sf"/>
</dbReference>
<dbReference type="AlphaFoldDB" id="A0A1I1TUZ2"/>
<dbReference type="RefSeq" id="WP_093428602.1">
    <property type="nucleotide sequence ID" value="NZ_FOMJ01000006.1"/>
</dbReference>
<dbReference type="PANTHER" id="PTHR34406">
    <property type="entry name" value="PROTEIN YCEI"/>
    <property type="match status" value="1"/>
</dbReference>
<dbReference type="SMART" id="SM00867">
    <property type="entry name" value="YceI"/>
    <property type="match status" value="1"/>
</dbReference>
<dbReference type="Pfam" id="PF04264">
    <property type="entry name" value="YceI"/>
    <property type="match status" value="1"/>
</dbReference>
<gene>
    <name evidence="3" type="ORF">SAMN05660831_01979</name>
</gene>
<reference evidence="3 4" key="1">
    <citation type="submission" date="2016-10" db="EMBL/GenBank/DDBJ databases">
        <authorList>
            <person name="de Groot N.N."/>
        </authorList>
    </citation>
    <scope>NUCLEOTIDE SEQUENCE [LARGE SCALE GENOMIC DNA]</scope>
    <source>
        <strain evidence="3 4">HL3</strain>
    </source>
</reference>
<evidence type="ECO:0000256" key="1">
    <source>
        <dbReference type="SAM" id="SignalP"/>
    </source>
</evidence>
<keyword evidence="4" id="KW-1185">Reference proteome</keyword>
<protein>
    <submittedName>
        <fullName evidence="3">Polyisoprenoid-binding protein YceI</fullName>
    </submittedName>
</protein>
<dbReference type="OrthoDB" id="9811006at2"/>
<sequence>MTTNRTRNTLLGTTLATAVLGTLALAPTTALAEKEQYVLDTDGQHAFVQWRIQHLGYSWLYGRFNDFGGEFTYDTENPENSSIEVNIDTTSIDSNHAERDKHLRGEEFFHVDEYPEARFVSTNIRGMGDGNETFTIVGDLTLKGVTKEVEIEAEEVGHGKDPWGGYRRGFQGTTEIRLKDFNIDYDLGPASRTAELELAIEGIRQ</sequence>
<proteinExistence type="predicted"/>
<dbReference type="STRING" id="1123397.SAMN05660831_01979"/>
<dbReference type="Proteomes" id="UP000198611">
    <property type="component" value="Unassembled WGS sequence"/>
</dbReference>
<dbReference type="SUPFAM" id="SSF101874">
    <property type="entry name" value="YceI-like"/>
    <property type="match status" value="1"/>
</dbReference>
<evidence type="ECO:0000313" key="4">
    <source>
        <dbReference type="Proteomes" id="UP000198611"/>
    </source>
</evidence>
<feature type="signal peptide" evidence="1">
    <location>
        <begin position="1"/>
        <end position="32"/>
    </location>
</feature>
<evidence type="ECO:0000313" key="3">
    <source>
        <dbReference type="EMBL" id="SFD61058.1"/>
    </source>
</evidence>
<name>A0A1I1TUZ2_9GAMM</name>
<accession>A0A1I1TUZ2</accession>
<dbReference type="InterPro" id="IPR007372">
    <property type="entry name" value="Lipid/polyisoprenoid-bd_YceI"/>
</dbReference>
<keyword evidence="1" id="KW-0732">Signal</keyword>
<dbReference type="InterPro" id="IPR006311">
    <property type="entry name" value="TAT_signal"/>
</dbReference>